<keyword evidence="5 11" id="KW-0645">Protease</keyword>
<feature type="transmembrane region" description="Helical" evidence="10">
    <location>
        <begin position="138"/>
        <end position="157"/>
    </location>
</feature>
<evidence type="ECO:0000256" key="1">
    <source>
        <dbReference type="ARBA" id="ARBA00004651"/>
    </source>
</evidence>
<comment type="similarity">
    <text evidence="2">Belongs to the protease PrsW family.</text>
</comment>
<evidence type="ECO:0000313" key="11">
    <source>
        <dbReference type="EMBL" id="GAO43718.1"/>
    </source>
</evidence>
<dbReference type="Pfam" id="PF13367">
    <property type="entry name" value="PrsW-protease"/>
    <property type="match status" value="1"/>
</dbReference>
<feature type="transmembrane region" description="Helical" evidence="10">
    <location>
        <begin position="66"/>
        <end position="84"/>
    </location>
</feature>
<keyword evidence="12" id="KW-1185">Reference proteome</keyword>
<dbReference type="PANTHER" id="PTHR36844:SF1">
    <property type="entry name" value="PROTEASE PRSW"/>
    <property type="match status" value="1"/>
</dbReference>
<feature type="transmembrane region" description="Helical" evidence="10">
    <location>
        <begin position="105"/>
        <end position="126"/>
    </location>
</feature>
<organism evidence="11 12">
    <name type="scientific">Flavihumibacter petaseus NBRC 106054</name>
    <dbReference type="NCBI Taxonomy" id="1220578"/>
    <lineage>
        <taxon>Bacteria</taxon>
        <taxon>Pseudomonadati</taxon>
        <taxon>Bacteroidota</taxon>
        <taxon>Chitinophagia</taxon>
        <taxon>Chitinophagales</taxon>
        <taxon>Chitinophagaceae</taxon>
        <taxon>Flavihumibacter</taxon>
    </lineage>
</organism>
<keyword evidence="4" id="KW-1003">Cell membrane</keyword>
<comment type="caution">
    <text evidence="11">The sequence shown here is derived from an EMBL/GenBank/DDBJ whole genome shotgun (WGS) entry which is preliminary data.</text>
</comment>
<dbReference type="InterPro" id="IPR026898">
    <property type="entry name" value="PrsW"/>
</dbReference>
<dbReference type="GO" id="GO:0008233">
    <property type="term" value="F:peptidase activity"/>
    <property type="evidence" value="ECO:0007669"/>
    <property type="project" value="UniProtKB-KW"/>
</dbReference>
<dbReference type="STRING" id="1220578.FPE01S_02_08240"/>
<keyword evidence="6 10" id="KW-0812">Transmembrane</keyword>
<evidence type="ECO:0000256" key="3">
    <source>
        <dbReference type="ARBA" id="ARBA00018997"/>
    </source>
</evidence>
<proteinExistence type="inferred from homology"/>
<name>A0A0E9N1R6_9BACT</name>
<dbReference type="RefSeq" id="WP_046369551.1">
    <property type="nucleotide sequence ID" value="NZ_BBWV01000002.1"/>
</dbReference>
<sequence length="237" mass="26629">MGLLALALAPGIAIIWFIYSMDQYDREPLRALVKSFFLGMLAVLPALLLQLTLSTLLSSFIPASGWTYYLLLSFVAVALTEEGSKFMMTRLYAYPRPFFNEPFDGIIYSVMVAMGFATFENIGYVWQFGWGTALVRMFLSVPAHATFGVLMGYYIGLAKFTHSNAARWLKLRGFLLAVLFHGLFDLFLMVQQDNSITSHISGGYLFGIAILSYLVAIRLSWQAIKMHQAISKHNFPS</sequence>
<keyword evidence="9 10" id="KW-0472">Membrane</keyword>
<evidence type="ECO:0000256" key="4">
    <source>
        <dbReference type="ARBA" id="ARBA00022475"/>
    </source>
</evidence>
<feature type="transmembrane region" description="Helical" evidence="10">
    <location>
        <begin position="36"/>
        <end position="60"/>
    </location>
</feature>
<reference evidence="11 12" key="1">
    <citation type="submission" date="2015-04" db="EMBL/GenBank/DDBJ databases">
        <title>Whole genome shotgun sequence of Flavihumibacter petaseus NBRC 106054.</title>
        <authorList>
            <person name="Miyazawa S."/>
            <person name="Hosoyama A."/>
            <person name="Hashimoto M."/>
            <person name="Noguchi M."/>
            <person name="Tsuchikane K."/>
            <person name="Ohji S."/>
            <person name="Yamazoe A."/>
            <person name="Ichikawa N."/>
            <person name="Kimura A."/>
            <person name="Fujita N."/>
        </authorList>
    </citation>
    <scope>NUCLEOTIDE SEQUENCE [LARGE SCALE GENOMIC DNA]</scope>
    <source>
        <strain evidence="11 12">NBRC 106054</strain>
    </source>
</reference>
<feature type="transmembrane region" description="Helical" evidence="10">
    <location>
        <begin position="202"/>
        <end position="221"/>
    </location>
</feature>
<dbReference type="EMBL" id="BBWV01000002">
    <property type="protein sequence ID" value="GAO43718.1"/>
    <property type="molecule type" value="Genomic_DNA"/>
</dbReference>
<keyword evidence="8 10" id="KW-1133">Transmembrane helix</keyword>
<feature type="transmembrane region" description="Helical" evidence="10">
    <location>
        <begin position="169"/>
        <end position="190"/>
    </location>
</feature>
<comment type="subcellular location">
    <subcellularLocation>
        <location evidence="1">Cell membrane</location>
        <topology evidence="1">Multi-pass membrane protein</topology>
    </subcellularLocation>
</comment>
<evidence type="ECO:0000313" key="12">
    <source>
        <dbReference type="Proteomes" id="UP000033121"/>
    </source>
</evidence>
<dbReference type="PANTHER" id="PTHR36844">
    <property type="entry name" value="PROTEASE PRSW"/>
    <property type="match status" value="1"/>
</dbReference>
<dbReference type="PIRSF" id="PIRSF016933">
    <property type="entry name" value="PrsW"/>
    <property type="match status" value="1"/>
</dbReference>
<evidence type="ECO:0000256" key="7">
    <source>
        <dbReference type="ARBA" id="ARBA00022801"/>
    </source>
</evidence>
<evidence type="ECO:0000256" key="10">
    <source>
        <dbReference type="SAM" id="Phobius"/>
    </source>
</evidence>
<evidence type="ECO:0000256" key="8">
    <source>
        <dbReference type="ARBA" id="ARBA00022989"/>
    </source>
</evidence>
<dbReference type="Proteomes" id="UP000033121">
    <property type="component" value="Unassembled WGS sequence"/>
</dbReference>
<dbReference type="OrthoDB" id="5504276at2"/>
<evidence type="ECO:0000256" key="5">
    <source>
        <dbReference type="ARBA" id="ARBA00022670"/>
    </source>
</evidence>
<dbReference type="GO" id="GO:0005886">
    <property type="term" value="C:plasma membrane"/>
    <property type="evidence" value="ECO:0007669"/>
    <property type="project" value="UniProtKB-SubCell"/>
</dbReference>
<dbReference type="AlphaFoldDB" id="A0A0E9N1R6"/>
<keyword evidence="7" id="KW-0378">Hydrolase</keyword>
<protein>
    <recommendedName>
        <fullName evidence="3">Protease PrsW</fullName>
    </recommendedName>
</protein>
<dbReference type="InterPro" id="IPR023596">
    <property type="entry name" value="Peptidase_PrsW_arch/bac"/>
</dbReference>
<dbReference type="GO" id="GO:0006508">
    <property type="term" value="P:proteolysis"/>
    <property type="evidence" value="ECO:0007669"/>
    <property type="project" value="UniProtKB-KW"/>
</dbReference>
<evidence type="ECO:0000256" key="9">
    <source>
        <dbReference type="ARBA" id="ARBA00023136"/>
    </source>
</evidence>
<feature type="transmembrane region" description="Helical" evidence="10">
    <location>
        <begin position="6"/>
        <end position="24"/>
    </location>
</feature>
<gene>
    <name evidence="11" type="ORF">FPE01S_02_08240</name>
</gene>
<accession>A0A0E9N1R6</accession>
<evidence type="ECO:0000256" key="6">
    <source>
        <dbReference type="ARBA" id="ARBA00022692"/>
    </source>
</evidence>
<evidence type="ECO:0000256" key="2">
    <source>
        <dbReference type="ARBA" id="ARBA00009165"/>
    </source>
</evidence>